<gene>
    <name evidence="3" type="ORF">N0V83_002376</name>
</gene>
<feature type="region of interest" description="Disordered" evidence="1">
    <location>
        <begin position="126"/>
        <end position="175"/>
    </location>
</feature>
<feature type="compositionally biased region" description="Basic and acidic residues" evidence="1">
    <location>
        <begin position="126"/>
        <end position="167"/>
    </location>
</feature>
<dbReference type="OrthoDB" id="1523883at2759"/>
<evidence type="ECO:0000256" key="2">
    <source>
        <dbReference type="SAM" id="Phobius"/>
    </source>
</evidence>
<dbReference type="AlphaFoldDB" id="A0A9W9CPZ9"/>
<sequence length="175" mass="18386">MEYITTSSFLAPAPTTSSSTPTTSPTTSTGGINEGELELEEAKQLVLPPWFTSFFTRAVWSVIGLNSITLLSAGANVFLFPEGLLGKKRYYYAGGLAAALAHYAFVPLIAPSVEALLRMCAAQSQEKGKERGGEKEGGVKEGGVKEGGVKEGGVKEGGVKEGGVKEGRRVRKVMG</sequence>
<evidence type="ECO:0000313" key="3">
    <source>
        <dbReference type="EMBL" id="KAJ4375290.1"/>
    </source>
</evidence>
<proteinExistence type="predicted"/>
<keyword evidence="2" id="KW-0472">Membrane</keyword>
<keyword evidence="2" id="KW-1133">Transmembrane helix</keyword>
<organism evidence="3 4">
    <name type="scientific">Neocucurbitaria cava</name>
    <dbReference type="NCBI Taxonomy" id="798079"/>
    <lineage>
        <taxon>Eukaryota</taxon>
        <taxon>Fungi</taxon>
        <taxon>Dikarya</taxon>
        <taxon>Ascomycota</taxon>
        <taxon>Pezizomycotina</taxon>
        <taxon>Dothideomycetes</taxon>
        <taxon>Pleosporomycetidae</taxon>
        <taxon>Pleosporales</taxon>
        <taxon>Pleosporineae</taxon>
        <taxon>Cucurbitariaceae</taxon>
        <taxon>Neocucurbitaria</taxon>
    </lineage>
</organism>
<evidence type="ECO:0000256" key="1">
    <source>
        <dbReference type="SAM" id="MobiDB-lite"/>
    </source>
</evidence>
<feature type="compositionally biased region" description="Low complexity" evidence="1">
    <location>
        <begin position="1"/>
        <end position="29"/>
    </location>
</feature>
<dbReference type="Proteomes" id="UP001140560">
    <property type="component" value="Unassembled WGS sequence"/>
</dbReference>
<name>A0A9W9CPZ9_9PLEO</name>
<keyword evidence="2" id="KW-0812">Transmembrane</keyword>
<keyword evidence="4" id="KW-1185">Reference proteome</keyword>
<reference evidence="3" key="1">
    <citation type="submission" date="2022-10" db="EMBL/GenBank/DDBJ databases">
        <title>Tapping the CABI collections for fungal endophytes: first genome assemblies for Collariella, Neodidymelliopsis, Ascochyta clinopodiicola, Didymella pomorum, Didymosphaeria variabile, Neocosmospora piperis and Neocucurbitaria cava.</title>
        <authorList>
            <person name="Hill R."/>
        </authorList>
    </citation>
    <scope>NUCLEOTIDE SEQUENCE</scope>
    <source>
        <strain evidence="3">IMI 356814</strain>
    </source>
</reference>
<accession>A0A9W9CPZ9</accession>
<dbReference type="EMBL" id="JAPEUY010000003">
    <property type="protein sequence ID" value="KAJ4375290.1"/>
    <property type="molecule type" value="Genomic_DNA"/>
</dbReference>
<feature type="region of interest" description="Disordered" evidence="1">
    <location>
        <begin position="1"/>
        <end position="32"/>
    </location>
</feature>
<comment type="caution">
    <text evidence="3">The sequence shown here is derived from an EMBL/GenBank/DDBJ whole genome shotgun (WGS) entry which is preliminary data.</text>
</comment>
<evidence type="ECO:0000313" key="4">
    <source>
        <dbReference type="Proteomes" id="UP001140560"/>
    </source>
</evidence>
<feature type="transmembrane region" description="Helical" evidence="2">
    <location>
        <begin position="58"/>
        <end position="79"/>
    </location>
</feature>
<protein>
    <submittedName>
        <fullName evidence="3">Uncharacterized protein</fullName>
    </submittedName>
</protein>
<feature type="transmembrane region" description="Helical" evidence="2">
    <location>
        <begin position="91"/>
        <end position="110"/>
    </location>
</feature>